<evidence type="ECO:0000256" key="2">
    <source>
        <dbReference type="SAM" id="MobiDB-lite"/>
    </source>
</evidence>
<feature type="region of interest" description="Disordered" evidence="2">
    <location>
        <begin position="991"/>
        <end position="1017"/>
    </location>
</feature>
<proteinExistence type="predicted"/>
<feature type="coiled-coil region" evidence="1">
    <location>
        <begin position="397"/>
        <end position="435"/>
    </location>
</feature>
<reference evidence="3" key="2">
    <citation type="submission" date="2021-09" db="EMBL/GenBank/DDBJ databases">
        <authorList>
            <person name="Gilroy R."/>
        </authorList>
    </citation>
    <scope>NUCLEOTIDE SEQUENCE</scope>
    <source>
        <strain evidence="3">CHK154-13316</strain>
    </source>
</reference>
<reference evidence="3" key="1">
    <citation type="journal article" date="2021" name="PeerJ">
        <title>Extensive microbial diversity within the chicken gut microbiome revealed by metagenomics and culture.</title>
        <authorList>
            <person name="Gilroy R."/>
            <person name="Ravi A."/>
            <person name="Getino M."/>
            <person name="Pursley I."/>
            <person name="Horton D.L."/>
            <person name="Alikhan N.F."/>
            <person name="Baker D."/>
            <person name="Gharbi K."/>
            <person name="Hall N."/>
            <person name="Watson M."/>
            <person name="Adriaenssens E.M."/>
            <person name="Foster-Nyarko E."/>
            <person name="Jarju S."/>
            <person name="Secka A."/>
            <person name="Antonio M."/>
            <person name="Oren A."/>
            <person name="Chaudhuri R.R."/>
            <person name="La Ragione R."/>
            <person name="Hildebrand F."/>
            <person name="Pallen M.J."/>
        </authorList>
    </citation>
    <scope>NUCLEOTIDE SEQUENCE</scope>
    <source>
        <strain evidence="3">CHK154-13316</strain>
    </source>
</reference>
<comment type="caution">
    <text evidence="3">The sequence shown here is derived from an EMBL/GenBank/DDBJ whole genome shotgun (WGS) entry which is preliminary data.</text>
</comment>
<keyword evidence="1" id="KW-0175">Coiled coil</keyword>
<dbReference type="PANTHER" id="PTHR24637">
    <property type="entry name" value="COLLAGEN"/>
    <property type="match status" value="1"/>
</dbReference>
<sequence length="1450" mass="158508">MKNVSNEFKNIIKSGGPFFSYATVVLADGTSLTLDSYDDFSDDGNSYSESGGDGFPLGVALSKQITINLENTDGRFSEYDFYGAIFTAYTEADLPDVTTERIPEGIFTVIDSVAPGDVLEITAYDNMYKLDSPFSSKLNYPATLQQMWNELCSYYDLTNGSPSFANNDFTVTSAPTDITGRELAGYIAQMAIGNAIVDKNGRLCIKSYDFTLFDDMKIISGGVFGDNVSDSIAGGVFGDGLSSSVSGGTFESLSGYHLLSDFINDPDISTDDVKITGIQTTVRNEEDDEYTVLIYGTDEYALSISNPLITGKEQTAISMIGDALIGVTVRPFSGSFSPNPTIEFMDLVYVVDKKDNIYASFVTDNNFEYLGNSDISNGLEPPERNRSTYSGNATEVYRRVQQQINNQKNDFETAVDNLENQLQNASGLYETDETQPDGSTIYYFHNKPTLGGSDTIIKITSQALGISTDGGESYPVGITVDGEAIVSILQTVGINADWITTGAIQVSDDDGNIIFSVNMDTKQIIISGDSVQIGGKPAPDALNDILQESKDYSDGKLADFANTVTENIENLQNQVDGQIGTYYEDYEPSLQNYPANEWTTTEERQKHEGDLFFWKSKGYAYRFFQDGATWKWQMVQDTDITSALAAAEKAQDTADGKRRVFVVTPQPPYDIGDLWCNGEDILTCSTARPQGSLYVSSDWEKLNSYTDDTLANEALEEARQARNLNIILDNEYQGIPADYEGNIGTFPEVKTFVQVLYGHTDVSTDCIYAITKSNSVTGSWDNAARTYTVTGLSEDTGWVDITASYLSLFTTTKRFNVQKVKDGAPGEDGETGPAGADGSDGNGIKSITNYYLATTASSGVTTSTSGWTTTIQTITTTKKYLWNYEKISYTNGSTTSTTPCIIGVYGNTGATGPAGADGTDGKDGATGNGISSIVEHYAVSTSNTTAPTSWSTTVPTMTTTNRYLWNYETINYTNGTSVNTSKRVIGVYGNTGATGPKGDTGATGPAGADGSDGATGAPGRTYMIEPSVNVLKRASDNSIAPDFIEFNAYYRDGNSATRTAYAGRWIIEETADGDDWTTIYTSSANESSVTHYLYSMLADSDGSAIANANGDTIGIPRDIVAIRAKLYAAGGTTNLLDMQSVVVVIDVSGLTQEEIFNLLTNNGEAQGIYQEGNQLYINASFVKSGILSIGGNDNKYGELYVYSENEKRFLSVNKNGFLCTVPSYSGDLNFSIYPGEYGGYVRVYKNLDSRYTDLTDGSIGTYDVGESGKRTSRLNYNQLSFEKIEYDSDGNQTGYKYVNLSPELFQMSGTKSRIIQTEYFENVLQYCYEMPTPFFGDIGSGKLDKNGTSYIDIEEIFKSTINTENCTYYVFLQKEGEGEIWVEEKNQNYFVVKGTPGLNFSWEIKARQREYEELRLDKFEKPEEEKDIDYAAQGIETLTQYINNMEGTII</sequence>
<dbReference type="EMBL" id="DYVL01000061">
    <property type="protein sequence ID" value="HJG11195.1"/>
    <property type="molecule type" value="Genomic_DNA"/>
</dbReference>
<dbReference type="Gene3D" id="1.20.5.320">
    <property type="entry name" value="6-Phosphogluconate Dehydrogenase, domain 3"/>
    <property type="match status" value="1"/>
</dbReference>
<accession>A0A921LG50</accession>
<organism evidence="3 4">
    <name type="scientific">Bacteroides xylanisolvens</name>
    <dbReference type="NCBI Taxonomy" id="371601"/>
    <lineage>
        <taxon>Bacteria</taxon>
        <taxon>Pseudomonadati</taxon>
        <taxon>Bacteroidota</taxon>
        <taxon>Bacteroidia</taxon>
        <taxon>Bacteroidales</taxon>
        <taxon>Bacteroidaceae</taxon>
        <taxon>Bacteroides</taxon>
    </lineage>
</organism>
<feature type="region of interest" description="Disordered" evidence="2">
    <location>
        <begin position="820"/>
        <end position="840"/>
    </location>
</feature>
<evidence type="ECO:0000313" key="4">
    <source>
        <dbReference type="Proteomes" id="UP000747074"/>
    </source>
</evidence>
<gene>
    <name evidence="3" type="ORF">K8V07_04635</name>
</gene>
<evidence type="ECO:0000256" key="1">
    <source>
        <dbReference type="SAM" id="Coils"/>
    </source>
</evidence>
<name>A0A921LG50_9BACE</name>
<evidence type="ECO:0000313" key="3">
    <source>
        <dbReference type="EMBL" id="HJG11195.1"/>
    </source>
</evidence>
<protein>
    <submittedName>
        <fullName evidence="3">Uncharacterized protein</fullName>
    </submittedName>
</protein>
<dbReference type="Proteomes" id="UP000747074">
    <property type="component" value="Unassembled WGS sequence"/>
</dbReference>